<dbReference type="Pfam" id="PF01409">
    <property type="entry name" value="tRNA-synt_2d"/>
    <property type="match status" value="1"/>
</dbReference>
<evidence type="ECO:0000256" key="8">
    <source>
        <dbReference type="ARBA" id="ARBA00022840"/>
    </source>
</evidence>
<name>A0A0G1MN92_9BACT</name>
<comment type="cofactor">
    <cofactor evidence="13">
        <name>Mg(2+)</name>
        <dbReference type="ChEBI" id="CHEBI:18420"/>
    </cofactor>
    <text evidence="13">Binds 2 magnesium ions per tetramer.</text>
</comment>
<comment type="subcellular location">
    <subcellularLocation>
        <location evidence="1 13">Cytoplasm</location>
    </subcellularLocation>
</comment>
<evidence type="ECO:0000256" key="2">
    <source>
        <dbReference type="ARBA" id="ARBA00010207"/>
    </source>
</evidence>
<dbReference type="CDD" id="cd00496">
    <property type="entry name" value="PheRS_alpha_core"/>
    <property type="match status" value="1"/>
</dbReference>
<dbReference type="NCBIfam" id="TIGR00468">
    <property type="entry name" value="pheS"/>
    <property type="match status" value="1"/>
</dbReference>
<evidence type="ECO:0000256" key="13">
    <source>
        <dbReference type="HAMAP-Rule" id="MF_00281"/>
    </source>
</evidence>
<dbReference type="GO" id="GO:0000287">
    <property type="term" value="F:magnesium ion binding"/>
    <property type="evidence" value="ECO:0007669"/>
    <property type="project" value="UniProtKB-UniRule"/>
</dbReference>
<dbReference type="PANTHER" id="PTHR11538">
    <property type="entry name" value="PHENYLALANYL-TRNA SYNTHETASE"/>
    <property type="match status" value="1"/>
</dbReference>
<comment type="similarity">
    <text evidence="2 13">Belongs to the class-II aminoacyl-tRNA synthetase family. Phe-tRNA synthetase alpha subunit type 1 subfamily.</text>
</comment>
<dbReference type="InterPro" id="IPR006195">
    <property type="entry name" value="aa-tRNA-synth_II"/>
</dbReference>
<keyword evidence="4 13" id="KW-0963">Cytoplasm</keyword>
<keyword evidence="8 13" id="KW-0067">ATP-binding</keyword>
<dbReference type="InterPro" id="IPR004188">
    <property type="entry name" value="Phe-tRNA_ligase_II_N"/>
</dbReference>
<keyword evidence="6 13" id="KW-0479">Metal-binding</keyword>
<keyword evidence="10 13" id="KW-0648">Protein biosynthesis</keyword>
<evidence type="ECO:0000256" key="11">
    <source>
        <dbReference type="ARBA" id="ARBA00023146"/>
    </source>
</evidence>
<evidence type="ECO:0000259" key="14">
    <source>
        <dbReference type="PROSITE" id="PS50862"/>
    </source>
</evidence>
<keyword evidence="9 13" id="KW-0460">Magnesium</keyword>
<dbReference type="InterPro" id="IPR022911">
    <property type="entry name" value="Phe_tRNA_ligase_alpha1_bac"/>
</dbReference>
<dbReference type="GO" id="GO:0006432">
    <property type="term" value="P:phenylalanyl-tRNA aminoacylation"/>
    <property type="evidence" value="ECO:0007669"/>
    <property type="project" value="UniProtKB-UniRule"/>
</dbReference>
<evidence type="ECO:0000256" key="1">
    <source>
        <dbReference type="ARBA" id="ARBA00004496"/>
    </source>
</evidence>
<feature type="domain" description="Aminoacyl-transfer RNA synthetases class-II family profile" evidence="14">
    <location>
        <begin position="126"/>
        <end position="346"/>
    </location>
</feature>
<organism evidence="15 16">
    <name type="scientific">Candidatus Woesebacteria bacterium GW2011_GWB1_45_5</name>
    <dbReference type="NCBI Taxonomy" id="1618581"/>
    <lineage>
        <taxon>Bacteria</taxon>
        <taxon>Candidatus Woeseibacteriota</taxon>
    </lineage>
</organism>
<dbReference type="InterPro" id="IPR045864">
    <property type="entry name" value="aa-tRNA-synth_II/BPL/LPL"/>
</dbReference>
<accession>A0A0G1MN92</accession>
<evidence type="ECO:0000313" key="16">
    <source>
        <dbReference type="Proteomes" id="UP000034329"/>
    </source>
</evidence>
<evidence type="ECO:0000256" key="5">
    <source>
        <dbReference type="ARBA" id="ARBA00022598"/>
    </source>
</evidence>
<dbReference type="Proteomes" id="UP000034329">
    <property type="component" value="Unassembled WGS sequence"/>
</dbReference>
<dbReference type="GO" id="GO:0005524">
    <property type="term" value="F:ATP binding"/>
    <property type="evidence" value="ECO:0007669"/>
    <property type="project" value="UniProtKB-UniRule"/>
</dbReference>
<dbReference type="Pfam" id="PF02912">
    <property type="entry name" value="Phe_tRNA-synt_N"/>
    <property type="match status" value="1"/>
</dbReference>
<evidence type="ECO:0000256" key="4">
    <source>
        <dbReference type="ARBA" id="ARBA00022490"/>
    </source>
</evidence>
<dbReference type="GO" id="GO:0000049">
    <property type="term" value="F:tRNA binding"/>
    <property type="evidence" value="ECO:0007669"/>
    <property type="project" value="InterPro"/>
</dbReference>
<evidence type="ECO:0000256" key="10">
    <source>
        <dbReference type="ARBA" id="ARBA00022917"/>
    </source>
</evidence>
<feature type="binding site" evidence="13">
    <location>
        <position position="269"/>
    </location>
    <ligand>
        <name>Mg(2+)</name>
        <dbReference type="ChEBI" id="CHEBI:18420"/>
        <note>shared with beta subunit</note>
    </ligand>
</feature>
<protein>
    <recommendedName>
        <fullName evidence="13">Phenylalanine--tRNA ligase alpha subunit</fullName>
        <ecNumber evidence="13">6.1.1.20</ecNumber>
    </recommendedName>
    <alternativeName>
        <fullName evidence="13">Phenylalanyl-tRNA synthetase alpha subunit</fullName>
        <shortName evidence="13">PheRS</shortName>
    </alternativeName>
</protein>
<dbReference type="InterPro" id="IPR002319">
    <property type="entry name" value="Phenylalanyl-tRNA_Synthase"/>
</dbReference>
<dbReference type="PATRIC" id="fig|1618581.3.peg.550"/>
<sequence>MFASPPKTGGFFVVELISMQEEIINTKNQAIAQIGSAESVKELEEVRTSYLGRNGRFTILVKKIKEVPAEKRREFGITLNESKNALENLLSDKKQELIKSLTEKREWFDVSVPGVKPALGHLHPLTQVLTDVKKVFNYLGYQVADGPEIETDYYNFEALNIPKDHPARDTQMTFYTNTGNILRTQTSAMQGRVMEKMKPPFRVLVPGRNFRYEQVDASHGFEFWQVEGFVVDENIHLTDLFGTIDHVLKELFGREVGLRFATTNFPFVEPGVDTYMRCTICGGKGCSFCKNSGWSEIMPAGMIHPNVLKTARIDTKKWNGFAFAIGLSRIVNLRYQINDLRTLTTPDLRILNQF</sequence>
<gene>
    <name evidence="13" type="primary">pheS</name>
    <name evidence="15" type="ORF">UX13_C0035G0001</name>
</gene>
<dbReference type="HAMAP" id="MF_00281">
    <property type="entry name" value="Phe_tRNA_synth_alpha1"/>
    <property type="match status" value="1"/>
</dbReference>
<proteinExistence type="inferred from homology"/>
<comment type="subunit">
    <text evidence="3 13">Tetramer of two alpha and two beta subunits.</text>
</comment>
<dbReference type="GO" id="GO:0005737">
    <property type="term" value="C:cytoplasm"/>
    <property type="evidence" value="ECO:0007669"/>
    <property type="project" value="UniProtKB-SubCell"/>
</dbReference>
<dbReference type="EMBL" id="LCLA01000035">
    <property type="protein sequence ID" value="KKU09624.1"/>
    <property type="molecule type" value="Genomic_DNA"/>
</dbReference>
<evidence type="ECO:0000313" key="15">
    <source>
        <dbReference type="EMBL" id="KKU09624.1"/>
    </source>
</evidence>
<dbReference type="Gene3D" id="3.30.930.10">
    <property type="entry name" value="Bira Bifunctional Protein, Domain 2"/>
    <property type="match status" value="1"/>
</dbReference>
<keyword evidence="11 13" id="KW-0030">Aminoacyl-tRNA synthetase</keyword>
<dbReference type="PROSITE" id="PS50862">
    <property type="entry name" value="AA_TRNA_LIGASE_II"/>
    <property type="match status" value="1"/>
</dbReference>
<dbReference type="PANTHER" id="PTHR11538:SF41">
    <property type="entry name" value="PHENYLALANINE--TRNA LIGASE, MITOCHONDRIAL"/>
    <property type="match status" value="1"/>
</dbReference>
<dbReference type="EC" id="6.1.1.20" evidence="13"/>
<dbReference type="InterPro" id="IPR010978">
    <property type="entry name" value="tRNA-bd_arm"/>
</dbReference>
<dbReference type="SUPFAM" id="SSF55681">
    <property type="entry name" value="Class II aaRS and biotin synthetases"/>
    <property type="match status" value="1"/>
</dbReference>
<evidence type="ECO:0000256" key="3">
    <source>
        <dbReference type="ARBA" id="ARBA00011209"/>
    </source>
</evidence>
<evidence type="ECO:0000256" key="7">
    <source>
        <dbReference type="ARBA" id="ARBA00022741"/>
    </source>
</evidence>
<comment type="catalytic activity">
    <reaction evidence="12 13">
        <text>tRNA(Phe) + L-phenylalanine + ATP = L-phenylalanyl-tRNA(Phe) + AMP + diphosphate + H(+)</text>
        <dbReference type="Rhea" id="RHEA:19413"/>
        <dbReference type="Rhea" id="RHEA-COMP:9668"/>
        <dbReference type="Rhea" id="RHEA-COMP:9699"/>
        <dbReference type="ChEBI" id="CHEBI:15378"/>
        <dbReference type="ChEBI" id="CHEBI:30616"/>
        <dbReference type="ChEBI" id="CHEBI:33019"/>
        <dbReference type="ChEBI" id="CHEBI:58095"/>
        <dbReference type="ChEBI" id="CHEBI:78442"/>
        <dbReference type="ChEBI" id="CHEBI:78531"/>
        <dbReference type="ChEBI" id="CHEBI:456215"/>
        <dbReference type="EC" id="6.1.1.20"/>
    </reaction>
</comment>
<keyword evidence="5 13" id="KW-0436">Ligase</keyword>
<evidence type="ECO:0000256" key="9">
    <source>
        <dbReference type="ARBA" id="ARBA00022842"/>
    </source>
</evidence>
<evidence type="ECO:0000256" key="12">
    <source>
        <dbReference type="ARBA" id="ARBA00049255"/>
    </source>
</evidence>
<evidence type="ECO:0000256" key="6">
    <source>
        <dbReference type="ARBA" id="ARBA00022723"/>
    </source>
</evidence>
<keyword evidence="7 13" id="KW-0547">Nucleotide-binding</keyword>
<comment type="caution">
    <text evidence="15">The sequence shown here is derived from an EMBL/GenBank/DDBJ whole genome shotgun (WGS) entry which is preliminary data.</text>
</comment>
<dbReference type="SUPFAM" id="SSF46589">
    <property type="entry name" value="tRNA-binding arm"/>
    <property type="match status" value="1"/>
</dbReference>
<dbReference type="InterPro" id="IPR004529">
    <property type="entry name" value="Phe-tRNA-synth_IIc_asu"/>
</dbReference>
<reference evidence="15 16" key="1">
    <citation type="journal article" date="2015" name="Nature">
        <title>rRNA introns, odd ribosomes, and small enigmatic genomes across a large radiation of phyla.</title>
        <authorList>
            <person name="Brown C.T."/>
            <person name="Hug L.A."/>
            <person name="Thomas B.C."/>
            <person name="Sharon I."/>
            <person name="Castelle C.J."/>
            <person name="Singh A."/>
            <person name="Wilkins M.J."/>
            <person name="Williams K.H."/>
            <person name="Banfield J.F."/>
        </authorList>
    </citation>
    <scope>NUCLEOTIDE SEQUENCE [LARGE SCALE GENOMIC DNA]</scope>
</reference>
<dbReference type="AlphaFoldDB" id="A0A0G1MN92"/>
<dbReference type="GO" id="GO:0004826">
    <property type="term" value="F:phenylalanine-tRNA ligase activity"/>
    <property type="evidence" value="ECO:0007669"/>
    <property type="project" value="UniProtKB-UniRule"/>
</dbReference>